<reference evidence="2 3" key="2">
    <citation type="submission" date="2023-11" db="EMBL/GenBank/DDBJ databases">
        <authorList>
            <person name="Lara A.C."/>
            <person name="Chronakova A."/>
        </authorList>
    </citation>
    <scope>NUCLEOTIDE SEQUENCE [LARGE SCALE GENOMIC DNA]</scope>
    <source>
        <strain evidence="2 3">BCCO 10_0856</strain>
    </source>
</reference>
<evidence type="ECO:0000256" key="1">
    <source>
        <dbReference type="SAM" id="MobiDB-lite"/>
    </source>
</evidence>
<proteinExistence type="predicted"/>
<gene>
    <name evidence="2" type="ORF">SK803_30500</name>
</gene>
<dbReference type="RefSeq" id="WP_319969594.1">
    <property type="nucleotide sequence ID" value="NZ_JAXAVW010000028.1"/>
</dbReference>
<comment type="caution">
    <text evidence="2">The sequence shown here is derived from an EMBL/GenBank/DDBJ whole genome shotgun (WGS) entry which is preliminary data.</text>
</comment>
<feature type="region of interest" description="Disordered" evidence="1">
    <location>
        <begin position="103"/>
        <end position="141"/>
    </location>
</feature>
<sequence>MLRLLPILLLLTGCGVLEGFDPELDAIGKQVVADWKQRPDVAAAQFEYTHGLDAGDSLRLEVMLKAEEITGPVVDEVVEVARRDCWRGTWKSCSASYVVYTTADPPYADKPDSGKPVRNGRLDLPPELETSYGPRPTRPSK</sequence>
<name>A0ABU4T9G3_9PSEU</name>
<keyword evidence="3" id="KW-1185">Reference proteome</keyword>
<dbReference type="Proteomes" id="UP001285521">
    <property type="component" value="Unassembled WGS sequence"/>
</dbReference>
<accession>A0ABU4T9G3</accession>
<protein>
    <recommendedName>
        <fullName evidence="4">Lipoprotein</fullName>
    </recommendedName>
</protein>
<evidence type="ECO:0000313" key="2">
    <source>
        <dbReference type="EMBL" id="MDX8034572.1"/>
    </source>
</evidence>
<dbReference type="EMBL" id="JAXAVW010000028">
    <property type="protein sequence ID" value="MDX8034572.1"/>
    <property type="molecule type" value="Genomic_DNA"/>
</dbReference>
<organism evidence="2 3">
    <name type="scientific">Lentzea miocenica</name>
    <dbReference type="NCBI Taxonomy" id="3095431"/>
    <lineage>
        <taxon>Bacteria</taxon>
        <taxon>Bacillati</taxon>
        <taxon>Actinomycetota</taxon>
        <taxon>Actinomycetes</taxon>
        <taxon>Pseudonocardiales</taxon>
        <taxon>Pseudonocardiaceae</taxon>
        <taxon>Lentzea</taxon>
    </lineage>
</organism>
<reference evidence="2 3" key="1">
    <citation type="submission" date="2023-11" db="EMBL/GenBank/DDBJ databases">
        <title>Lentzea sokolovensis, sp. nov., Lentzea kristufkii, sp. nov., and Lentzea miocenensis, sp. nov., rare actinobacteria from Sokolov Coal Basin, Miocene lacustrine sediment, Czech Republic.</title>
        <authorList>
            <person name="Lara A."/>
            <person name="Kotroba L."/>
            <person name="Nouioui I."/>
            <person name="Neumann-Schaal M."/>
            <person name="Mast Y."/>
            <person name="Chronakova A."/>
        </authorList>
    </citation>
    <scope>NUCLEOTIDE SEQUENCE [LARGE SCALE GENOMIC DNA]</scope>
    <source>
        <strain evidence="2 3">BCCO 10_0856</strain>
    </source>
</reference>
<evidence type="ECO:0000313" key="3">
    <source>
        <dbReference type="Proteomes" id="UP001285521"/>
    </source>
</evidence>
<evidence type="ECO:0008006" key="4">
    <source>
        <dbReference type="Google" id="ProtNLM"/>
    </source>
</evidence>